<dbReference type="CDD" id="cd00051">
    <property type="entry name" value="EFh"/>
    <property type="match status" value="1"/>
</dbReference>
<dbReference type="InterPro" id="IPR002048">
    <property type="entry name" value="EF_hand_dom"/>
</dbReference>
<evidence type="ECO:0000256" key="2">
    <source>
        <dbReference type="ARBA" id="ARBA00004626"/>
    </source>
</evidence>
<dbReference type="GO" id="GO:0030496">
    <property type="term" value="C:midbody"/>
    <property type="evidence" value="ECO:0007669"/>
    <property type="project" value="UniProtKB-SubCell"/>
</dbReference>
<keyword evidence="4" id="KW-0813">Transport</keyword>
<evidence type="ECO:0000256" key="4">
    <source>
        <dbReference type="ARBA" id="ARBA00022448"/>
    </source>
</evidence>
<feature type="domain" description="EF-hand" evidence="10">
    <location>
        <begin position="6"/>
        <end position="41"/>
    </location>
</feature>
<dbReference type="InterPro" id="IPR051977">
    <property type="entry name" value="Rab11-interacting_regulator"/>
</dbReference>
<dbReference type="AlphaFoldDB" id="A0ABD0LPZ0"/>
<evidence type="ECO:0008006" key="14">
    <source>
        <dbReference type="Google" id="ProtNLM"/>
    </source>
</evidence>
<dbReference type="Pfam" id="PF09457">
    <property type="entry name" value="RBD-FIP"/>
    <property type="match status" value="1"/>
</dbReference>
<proteinExistence type="predicted"/>
<organism evidence="12 13">
    <name type="scientific">Batillaria attramentaria</name>
    <dbReference type="NCBI Taxonomy" id="370345"/>
    <lineage>
        <taxon>Eukaryota</taxon>
        <taxon>Metazoa</taxon>
        <taxon>Spiralia</taxon>
        <taxon>Lophotrochozoa</taxon>
        <taxon>Mollusca</taxon>
        <taxon>Gastropoda</taxon>
        <taxon>Caenogastropoda</taxon>
        <taxon>Sorbeoconcha</taxon>
        <taxon>Cerithioidea</taxon>
        <taxon>Batillariidae</taxon>
        <taxon>Batillaria</taxon>
    </lineage>
</organism>
<dbReference type="InterPro" id="IPR057316">
    <property type="entry name" value="Rab11-FIP3/4_dom"/>
</dbReference>
<feature type="compositionally biased region" description="Polar residues" evidence="9">
    <location>
        <begin position="337"/>
        <end position="359"/>
    </location>
</feature>
<keyword evidence="13" id="KW-1185">Reference proteome</keyword>
<dbReference type="Pfam" id="PF13499">
    <property type="entry name" value="EF-hand_7"/>
    <property type="match status" value="1"/>
</dbReference>
<evidence type="ECO:0000259" key="11">
    <source>
        <dbReference type="PROSITE" id="PS51511"/>
    </source>
</evidence>
<evidence type="ECO:0000259" key="10">
    <source>
        <dbReference type="PROSITE" id="PS50222"/>
    </source>
</evidence>
<dbReference type="SMART" id="SM00054">
    <property type="entry name" value="EFh"/>
    <property type="match status" value="2"/>
</dbReference>
<dbReference type="Proteomes" id="UP001519460">
    <property type="component" value="Unassembled WGS sequence"/>
</dbReference>
<dbReference type="PROSITE" id="PS50222">
    <property type="entry name" value="EF_HAND_2"/>
    <property type="match status" value="2"/>
</dbReference>
<comment type="caution">
    <text evidence="12">The sequence shown here is derived from an EMBL/GenBank/DDBJ whole genome shotgun (WGS) entry which is preliminary data.</text>
</comment>
<dbReference type="InterPro" id="IPR037245">
    <property type="entry name" value="FIP-RBD_C_sf"/>
</dbReference>
<evidence type="ECO:0000313" key="13">
    <source>
        <dbReference type="Proteomes" id="UP001519460"/>
    </source>
</evidence>
<dbReference type="Gene3D" id="1.20.5.2440">
    <property type="match status" value="1"/>
</dbReference>
<gene>
    <name evidence="12" type="ORF">BaRGS_00007410</name>
</gene>
<accession>A0ABD0LPZ0</accession>
<dbReference type="PANTHER" id="PTHR15726:SF7">
    <property type="entry name" value="NUCLEAR FALLOUT, ISOFORM J"/>
    <property type="match status" value="1"/>
</dbReference>
<evidence type="ECO:0000313" key="12">
    <source>
        <dbReference type="EMBL" id="KAK7501285.1"/>
    </source>
</evidence>
<name>A0ABD0LPZ0_9CAEN</name>
<comment type="subcellular location">
    <subcellularLocation>
        <location evidence="2">Cleavage furrow</location>
    </subcellularLocation>
    <subcellularLocation>
        <location evidence="1">Midbody</location>
    </subcellularLocation>
    <subcellularLocation>
        <location evidence="3">Recycling endosome membrane</location>
        <topology evidence="3">Peripheral membrane protein</topology>
    </subcellularLocation>
</comment>
<dbReference type="Gene3D" id="1.10.238.10">
    <property type="entry name" value="EF-hand"/>
    <property type="match status" value="1"/>
</dbReference>
<feature type="compositionally biased region" description="Acidic residues" evidence="9">
    <location>
        <begin position="317"/>
        <end position="334"/>
    </location>
</feature>
<keyword evidence="6 8" id="KW-0175">Coiled coil</keyword>
<dbReference type="GO" id="GO:0055038">
    <property type="term" value="C:recycling endosome membrane"/>
    <property type="evidence" value="ECO:0007669"/>
    <property type="project" value="UniProtKB-SubCell"/>
</dbReference>
<feature type="domain" description="FIP-RBD" evidence="11">
    <location>
        <begin position="603"/>
        <end position="665"/>
    </location>
</feature>
<dbReference type="PANTHER" id="PTHR15726">
    <property type="entry name" value="RAB11-FAMILY INTERACTING PROTEIN"/>
    <property type="match status" value="1"/>
</dbReference>
<keyword evidence="5" id="KW-0967">Endosome</keyword>
<dbReference type="InterPro" id="IPR011992">
    <property type="entry name" value="EF-hand-dom_pair"/>
</dbReference>
<evidence type="ECO:0000256" key="1">
    <source>
        <dbReference type="ARBA" id="ARBA00004214"/>
    </source>
</evidence>
<reference evidence="12 13" key="1">
    <citation type="journal article" date="2023" name="Sci. Data">
        <title>Genome assembly of the Korean intertidal mud-creeper Batillaria attramentaria.</title>
        <authorList>
            <person name="Patra A.K."/>
            <person name="Ho P.T."/>
            <person name="Jun S."/>
            <person name="Lee S.J."/>
            <person name="Kim Y."/>
            <person name="Won Y.J."/>
        </authorList>
    </citation>
    <scope>NUCLEOTIDE SEQUENCE [LARGE SCALE GENOMIC DNA]</scope>
    <source>
        <strain evidence="12">Wonlab-2016</strain>
    </source>
</reference>
<evidence type="ECO:0000256" key="9">
    <source>
        <dbReference type="SAM" id="MobiDB-lite"/>
    </source>
</evidence>
<dbReference type="GO" id="GO:0032154">
    <property type="term" value="C:cleavage furrow"/>
    <property type="evidence" value="ECO:0007669"/>
    <property type="project" value="UniProtKB-SubCell"/>
</dbReference>
<dbReference type="EMBL" id="JACVVK020000032">
    <property type="protein sequence ID" value="KAK7501285.1"/>
    <property type="molecule type" value="Genomic_DNA"/>
</dbReference>
<feature type="domain" description="EF-hand" evidence="10">
    <location>
        <begin position="42"/>
        <end position="77"/>
    </location>
</feature>
<feature type="region of interest" description="Disordered" evidence="9">
    <location>
        <begin position="283"/>
        <end position="366"/>
    </location>
</feature>
<dbReference type="PROSITE" id="PS51511">
    <property type="entry name" value="FIP_RBD"/>
    <property type="match status" value="1"/>
</dbReference>
<sequence length="667" mass="75926">MDDPYDSADKFKAIFDLCDEDKDGYIDVDHFKGLAKDHFGAEGEEEITGVINLLDPEGRGQISFDDFSRGVEQIIEIQQQETRFPEQFKAPVPPNPRNPISIVTVSHLPNPVCPETDGPAVSVHHRPAPSLPIRARYVMVSATITRSDVLITGAGSTGQQMAASVSGSAFQSRTKPPMTDIRIQRIISSGRPKSRPVSSHRLENRLAAKTHSAQSRIKSSVSEDTLVPLDIAGDLTSLQQDKVSPLSQSTFVEYDFDSPSEDLVGLNADTSAFGNESVLAQHLNGSGLQPPASEDEGDSALSGRSSEINENSRQEVTDEENYEDYGEVESEADVSDQGLQLQRSSRDVTPNSTRRSSFGSDEIFDDIDGNFQDLNGRVRYLESQLLRLTDSQVETTNKQTRLKEENGVLVQKVIYLEEQLRDMELRGEERVKEERRKQQDLMARRDREKSEELDYVASRLHRIEGEYETVKEEASKLRHEINKLRAEKIELQERMLEKQEMYNMLYDDHERLKAEYHKQEDLHQRERRSMGQLLDELGKELEDLRRYKIEVETGVRSPSGNISELPGRYMDLQQEIHKLKEENRVLQGSNEDLNAQLMNRCVQEGKSLLQEEGNKSLAEELEHLTKEELLQKLQDEQEFNLRLKQYVDRIIITILEKNPSLLEIKGF</sequence>
<dbReference type="InterPro" id="IPR019018">
    <property type="entry name" value="Rab-bd_FIP-RBD"/>
</dbReference>
<evidence type="ECO:0000256" key="8">
    <source>
        <dbReference type="SAM" id="Coils"/>
    </source>
</evidence>
<feature type="coiled-coil region" evidence="8">
    <location>
        <begin position="431"/>
        <end position="501"/>
    </location>
</feature>
<dbReference type="Pfam" id="PF25450">
    <property type="entry name" value="Rab11-FIP3"/>
    <property type="match status" value="1"/>
</dbReference>
<evidence type="ECO:0000256" key="5">
    <source>
        <dbReference type="ARBA" id="ARBA00022753"/>
    </source>
</evidence>
<feature type="coiled-coil region" evidence="8">
    <location>
        <begin position="562"/>
        <end position="596"/>
    </location>
</feature>
<dbReference type="SUPFAM" id="SSF47473">
    <property type="entry name" value="EF-hand"/>
    <property type="match status" value="1"/>
</dbReference>
<dbReference type="SUPFAM" id="SSF144270">
    <property type="entry name" value="Eferin C-derminal domain-like"/>
    <property type="match status" value="1"/>
</dbReference>
<evidence type="ECO:0000256" key="6">
    <source>
        <dbReference type="ARBA" id="ARBA00023054"/>
    </source>
</evidence>
<keyword evidence="7" id="KW-0472">Membrane</keyword>
<evidence type="ECO:0000256" key="3">
    <source>
        <dbReference type="ARBA" id="ARBA00004654"/>
    </source>
</evidence>
<protein>
    <recommendedName>
        <fullName evidence="14">Rab11 family-interacting protein 3</fullName>
    </recommendedName>
</protein>
<evidence type="ECO:0000256" key="7">
    <source>
        <dbReference type="ARBA" id="ARBA00023136"/>
    </source>
</evidence>